<keyword evidence="13 17" id="KW-0030">Aminoacyl-tRNA synthetase</keyword>
<gene>
    <name evidence="19" type="primary">metG</name>
    <name evidence="19" type="ORF">HYR64_00365</name>
</gene>
<dbReference type="Pfam" id="PF01588">
    <property type="entry name" value="tRNA_bind"/>
    <property type="match status" value="1"/>
</dbReference>
<dbReference type="InterPro" id="IPR033911">
    <property type="entry name" value="MetRS_core"/>
</dbReference>
<dbReference type="CDD" id="cd02800">
    <property type="entry name" value="tRNA_bind_EcMetRS_like"/>
    <property type="match status" value="1"/>
</dbReference>
<keyword evidence="12 17" id="KW-0648">Protein biosynthesis</keyword>
<evidence type="ECO:0000256" key="3">
    <source>
        <dbReference type="ARBA" id="ARBA00011738"/>
    </source>
</evidence>
<dbReference type="FunFam" id="2.40.50.140:FF:000042">
    <property type="entry name" value="Methionine--tRNA ligase"/>
    <property type="match status" value="1"/>
</dbReference>
<protein>
    <recommendedName>
        <fullName evidence="5">Methionine--tRNA ligase</fullName>
        <ecNumber evidence="4">6.1.1.10</ecNumber>
    </recommendedName>
    <alternativeName>
        <fullName evidence="14">Methionyl-tRNA synthetase</fullName>
    </alternativeName>
</protein>
<dbReference type="GO" id="GO:0005737">
    <property type="term" value="C:cytoplasm"/>
    <property type="evidence" value="ECO:0007669"/>
    <property type="project" value="UniProtKB-SubCell"/>
</dbReference>
<keyword evidence="6" id="KW-0963">Cytoplasm</keyword>
<dbReference type="InterPro" id="IPR023457">
    <property type="entry name" value="Met-tRNA_synth_2"/>
</dbReference>
<dbReference type="GO" id="GO:0000049">
    <property type="term" value="F:tRNA binding"/>
    <property type="evidence" value="ECO:0007669"/>
    <property type="project" value="UniProtKB-UniRule"/>
</dbReference>
<dbReference type="AlphaFoldDB" id="A0A931LSU8"/>
<dbReference type="InterPro" id="IPR014729">
    <property type="entry name" value="Rossmann-like_a/b/a_fold"/>
</dbReference>
<dbReference type="CDD" id="cd07957">
    <property type="entry name" value="Anticodon_Ia_Met"/>
    <property type="match status" value="1"/>
</dbReference>
<comment type="subunit">
    <text evidence="3">Homodimer.</text>
</comment>
<evidence type="ECO:0000256" key="10">
    <source>
        <dbReference type="ARBA" id="ARBA00022840"/>
    </source>
</evidence>
<evidence type="ECO:0000256" key="5">
    <source>
        <dbReference type="ARBA" id="ARBA00018753"/>
    </source>
</evidence>
<dbReference type="Pfam" id="PF09334">
    <property type="entry name" value="tRNA-synt_1g"/>
    <property type="match status" value="1"/>
</dbReference>
<comment type="subcellular location">
    <subcellularLocation>
        <location evidence="2">Cytoplasm</location>
    </subcellularLocation>
</comment>
<keyword evidence="10 17" id="KW-0067">ATP-binding</keyword>
<evidence type="ECO:0000256" key="12">
    <source>
        <dbReference type="ARBA" id="ARBA00022917"/>
    </source>
</evidence>
<dbReference type="GO" id="GO:0006431">
    <property type="term" value="P:methionyl-tRNA aminoacylation"/>
    <property type="evidence" value="ECO:0007669"/>
    <property type="project" value="InterPro"/>
</dbReference>
<comment type="catalytic activity">
    <reaction evidence="15">
        <text>tRNA(Met) + L-methionine + ATP = L-methionyl-tRNA(Met) + AMP + diphosphate</text>
        <dbReference type="Rhea" id="RHEA:13481"/>
        <dbReference type="Rhea" id="RHEA-COMP:9667"/>
        <dbReference type="Rhea" id="RHEA-COMP:9698"/>
        <dbReference type="ChEBI" id="CHEBI:30616"/>
        <dbReference type="ChEBI" id="CHEBI:33019"/>
        <dbReference type="ChEBI" id="CHEBI:57844"/>
        <dbReference type="ChEBI" id="CHEBI:78442"/>
        <dbReference type="ChEBI" id="CHEBI:78530"/>
        <dbReference type="ChEBI" id="CHEBI:456215"/>
        <dbReference type="EC" id="6.1.1.10"/>
    </reaction>
</comment>
<dbReference type="FunFam" id="2.170.220.10:FF:000002">
    <property type="entry name" value="Methionine--tRNA ligase"/>
    <property type="match status" value="1"/>
</dbReference>
<evidence type="ECO:0000256" key="6">
    <source>
        <dbReference type="ARBA" id="ARBA00022490"/>
    </source>
</evidence>
<dbReference type="CDD" id="cd00814">
    <property type="entry name" value="MetRS_core"/>
    <property type="match status" value="1"/>
</dbReference>
<dbReference type="InterPro" id="IPR004495">
    <property type="entry name" value="Met-tRNA-synth_bsu_C"/>
</dbReference>
<comment type="caution">
    <text evidence="19">The sequence shown here is derived from an EMBL/GenBank/DDBJ whole genome shotgun (WGS) entry which is preliminary data.</text>
</comment>
<accession>A0A931LSU8</accession>
<dbReference type="InterPro" id="IPR012340">
    <property type="entry name" value="NA-bd_OB-fold"/>
</dbReference>
<dbReference type="Gene3D" id="2.170.220.10">
    <property type="match status" value="1"/>
</dbReference>
<dbReference type="InterPro" id="IPR015413">
    <property type="entry name" value="Methionyl/Leucyl_tRNA_Synth"/>
</dbReference>
<comment type="similarity">
    <text evidence="17">Belongs to the class-I aminoacyl-tRNA synthetase family.</text>
</comment>
<dbReference type="PANTHER" id="PTHR43326:SF1">
    <property type="entry name" value="METHIONINE--TRNA LIGASE, MITOCHONDRIAL"/>
    <property type="match status" value="1"/>
</dbReference>
<keyword evidence="8 17" id="KW-0436">Ligase</keyword>
<keyword evidence="11 16" id="KW-0694">RNA-binding</keyword>
<dbReference type="Pfam" id="PF19303">
    <property type="entry name" value="Anticodon_3"/>
    <property type="match status" value="1"/>
</dbReference>
<evidence type="ECO:0000256" key="4">
    <source>
        <dbReference type="ARBA" id="ARBA00012838"/>
    </source>
</evidence>
<evidence type="ECO:0000256" key="7">
    <source>
        <dbReference type="ARBA" id="ARBA00022555"/>
    </source>
</evidence>
<dbReference type="SUPFAM" id="SSF52374">
    <property type="entry name" value="Nucleotidylyl transferase"/>
    <property type="match status" value="1"/>
</dbReference>
<dbReference type="Gene3D" id="3.40.50.620">
    <property type="entry name" value="HUPs"/>
    <property type="match status" value="1"/>
</dbReference>
<dbReference type="InterPro" id="IPR041872">
    <property type="entry name" value="Anticodon_Met"/>
</dbReference>
<dbReference type="Gene3D" id="2.40.50.140">
    <property type="entry name" value="Nucleic acid-binding proteins"/>
    <property type="match status" value="1"/>
</dbReference>
<dbReference type="Gene3D" id="1.10.730.10">
    <property type="entry name" value="Isoleucyl-tRNA Synthetase, Domain 1"/>
    <property type="match status" value="1"/>
</dbReference>
<evidence type="ECO:0000256" key="14">
    <source>
        <dbReference type="ARBA" id="ARBA00030904"/>
    </source>
</evidence>
<evidence type="ECO:0000256" key="9">
    <source>
        <dbReference type="ARBA" id="ARBA00022741"/>
    </source>
</evidence>
<evidence type="ECO:0000256" key="2">
    <source>
        <dbReference type="ARBA" id="ARBA00004496"/>
    </source>
</evidence>
<keyword evidence="7 16" id="KW-0820">tRNA-binding</keyword>
<evidence type="ECO:0000256" key="8">
    <source>
        <dbReference type="ARBA" id="ARBA00022598"/>
    </source>
</evidence>
<dbReference type="InterPro" id="IPR009080">
    <property type="entry name" value="tRNAsynth_Ia_anticodon-bd"/>
</dbReference>
<evidence type="ECO:0000256" key="13">
    <source>
        <dbReference type="ARBA" id="ARBA00023146"/>
    </source>
</evidence>
<dbReference type="NCBIfam" id="NF008900">
    <property type="entry name" value="PRK12267.1"/>
    <property type="match status" value="1"/>
</dbReference>
<dbReference type="SUPFAM" id="SSF50249">
    <property type="entry name" value="Nucleic acid-binding proteins"/>
    <property type="match status" value="1"/>
</dbReference>
<dbReference type="NCBIfam" id="TIGR00399">
    <property type="entry name" value="metG_C_term"/>
    <property type="match status" value="1"/>
</dbReference>
<dbReference type="PRINTS" id="PR01041">
    <property type="entry name" value="TRNASYNTHMET"/>
</dbReference>
<reference evidence="19" key="1">
    <citation type="submission" date="2020-07" db="EMBL/GenBank/DDBJ databases">
        <title>Huge and variable diversity of episymbiotic CPR bacteria and DPANN archaea in groundwater ecosystems.</title>
        <authorList>
            <person name="He C.Y."/>
            <person name="Keren R."/>
            <person name="Whittaker M."/>
            <person name="Farag I.F."/>
            <person name="Doudna J."/>
            <person name="Cate J.H.D."/>
            <person name="Banfield J.F."/>
        </authorList>
    </citation>
    <scope>NUCLEOTIDE SEQUENCE</scope>
    <source>
        <strain evidence="19">NC_groundwater_17_Pr7_B-0.1um_64_12</strain>
    </source>
</reference>
<dbReference type="GO" id="GO:0004825">
    <property type="term" value="F:methionine-tRNA ligase activity"/>
    <property type="evidence" value="ECO:0007669"/>
    <property type="project" value="UniProtKB-EC"/>
</dbReference>
<comment type="function">
    <text evidence="1">Is required not only for elongation of protein synthesis but also for the initiation of all mRNA translation through initiator tRNA(fMet) aminoacylation.</text>
</comment>
<evidence type="ECO:0000256" key="11">
    <source>
        <dbReference type="ARBA" id="ARBA00022884"/>
    </source>
</evidence>
<dbReference type="EMBL" id="JACOSL010000003">
    <property type="protein sequence ID" value="MBI1755544.1"/>
    <property type="molecule type" value="Genomic_DNA"/>
</dbReference>
<evidence type="ECO:0000256" key="1">
    <source>
        <dbReference type="ARBA" id="ARBA00003314"/>
    </source>
</evidence>
<dbReference type="InterPro" id="IPR002547">
    <property type="entry name" value="tRNA-bd_dom"/>
</dbReference>
<evidence type="ECO:0000313" key="20">
    <source>
        <dbReference type="Proteomes" id="UP000727962"/>
    </source>
</evidence>
<sequence length="637" mass="71302">MDKRYVITTPIYYVNAAPHIGTALTTLASDVTARYHRLRGAKTFFLTGTDENGIKVMEAAERAGKTTREFVDELSAEFRRIFDGMGIAYDDFIRTTEERHTRTVVAFFEKLKESGHIYLGKYEGWYDVGSETFFKESELVDGKSPDGNEVRWVEEDNYFFKLSAFEKPLLDHLQWHPRFILPEPRRNEVAAFIRSGLRDTCITRTNHGWGVPVPGEPDKVIYVWFDALINYVSATGWPEPGWEERWPADVQWMGKDILTRFHATLWPAMLMAMDLPLPHTLMGHAWMLMGGEKISKSRGNVVPPLELAAELAERSGCAYDLAVDAVRYFMAAAMPCESDTTFTHDEFDRRYNADLANDLGNALNRSLSMAHKFTGGVVPDSPVELEAQAAIRQAKEGFETAMEDFRVHEAAESALALVRFLNKYIDRRAPWALAKAQDPAVGSVIRSMLLCLRAVEGLIRPILPSTADAIARQLGVAPTANWKEIGTQSSLPTKTALMIPEPMFPRLELATRRPEMKTPAPTEEPKTDDAQIGIDEFKKVQLRVARILEAEPLEGSDKLMRLQVIVDGAKRQIVAGIRKNYDPLDLIGRQIVVVANLKPAVVRGAESQGMLLAAVDEDGGAILLQPDRETPESAVVR</sequence>
<feature type="domain" description="TRNA-binding" evidence="18">
    <location>
        <begin position="536"/>
        <end position="637"/>
    </location>
</feature>
<evidence type="ECO:0000256" key="16">
    <source>
        <dbReference type="PROSITE-ProRule" id="PRU00209"/>
    </source>
</evidence>
<evidence type="ECO:0000256" key="17">
    <source>
        <dbReference type="RuleBase" id="RU363039"/>
    </source>
</evidence>
<evidence type="ECO:0000256" key="15">
    <source>
        <dbReference type="ARBA" id="ARBA00047364"/>
    </source>
</evidence>
<organism evidence="19 20">
    <name type="scientific">Fimbriimonas ginsengisoli</name>
    <dbReference type="NCBI Taxonomy" id="1005039"/>
    <lineage>
        <taxon>Bacteria</taxon>
        <taxon>Bacillati</taxon>
        <taxon>Armatimonadota</taxon>
        <taxon>Fimbriimonadia</taxon>
        <taxon>Fimbriimonadales</taxon>
        <taxon>Fimbriimonadaceae</taxon>
        <taxon>Fimbriimonas</taxon>
    </lineage>
</organism>
<name>A0A931LSU8_FIMGI</name>
<dbReference type="PROSITE" id="PS50886">
    <property type="entry name" value="TRBD"/>
    <property type="match status" value="1"/>
</dbReference>
<evidence type="ECO:0000259" key="18">
    <source>
        <dbReference type="PROSITE" id="PS50886"/>
    </source>
</evidence>
<dbReference type="GO" id="GO:0005524">
    <property type="term" value="F:ATP binding"/>
    <property type="evidence" value="ECO:0007669"/>
    <property type="project" value="UniProtKB-KW"/>
</dbReference>
<dbReference type="EC" id="6.1.1.10" evidence="4"/>
<dbReference type="SUPFAM" id="SSF47323">
    <property type="entry name" value="Anticodon-binding domain of a subclass of class I aminoacyl-tRNA synthetases"/>
    <property type="match status" value="1"/>
</dbReference>
<dbReference type="PANTHER" id="PTHR43326">
    <property type="entry name" value="METHIONYL-TRNA SYNTHETASE"/>
    <property type="match status" value="1"/>
</dbReference>
<keyword evidence="9 17" id="KW-0547">Nucleotide-binding</keyword>
<dbReference type="Proteomes" id="UP000727962">
    <property type="component" value="Unassembled WGS sequence"/>
</dbReference>
<evidence type="ECO:0000313" key="19">
    <source>
        <dbReference type="EMBL" id="MBI1755544.1"/>
    </source>
</evidence>
<proteinExistence type="inferred from homology"/>